<dbReference type="AlphaFoldDB" id="A0A812Y9H5"/>
<name>A0A812Y9H5_9DINO</name>
<feature type="region of interest" description="Disordered" evidence="1">
    <location>
        <begin position="1"/>
        <end position="95"/>
    </location>
</feature>
<feature type="non-terminal residue" evidence="2">
    <location>
        <position position="1"/>
    </location>
</feature>
<evidence type="ECO:0000313" key="3">
    <source>
        <dbReference type="Proteomes" id="UP000601435"/>
    </source>
</evidence>
<comment type="caution">
    <text evidence="2">The sequence shown here is derived from an EMBL/GenBank/DDBJ whole genome shotgun (WGS) entry which is preliminary data.</text>
</comment>
<dbReference type="OrthoDB" id="421128at2759"/>
<dbReference type="Proteomes" id="UP000601435">
    <property type="component" value="Unassembled WGS sequence"/>
</dbReference>
<gene>
    <name evidence="2" type="ORF">SNEC2469_LOCUS22348</name>
</gene>
<evidence type="ECO:0000313" key="2">
    <source>
        <dbReference type="EMBL" id="CAE7766140.1"/>
    </source>
</evidence>
<evidence type="ECO:0000256" key="1">
    <source>
        <dbReference type="SAM" id="MobiDB-lite"/>
    </source>
</evidence>
<protein>
    <submittedName>
        <fullName evidence="2">Uncharacterized protein</fullName>
    </submittedName>
</protein>
<organism evidence="2 3">
    <name type="scientific">Symbiodinium necroappetens</name>
    <dbReference type="NCBI Taxonomy" id="1628268"/>
    <lineage>
        <taxon>Eukaryota</taxon>
        <taxon>Sar</taxon>
        <taxon>Alveolata</taxon>
        <taxon>Dinophyceae</taxon>
        <taxon>Suessiales</taxon>
        <taxon>Symbiodiniaceae</taxon>
        <taxon>Symbiodinium</taxon>
    </lineage>
</organism>
<sequence>MTCPKRFIRVGSPERPVERVATDYQGQPGQQEAEVSRSRSIHELYGVGEEAEANAPATPVSINSSEDPTTKSAAPSSSGQDGEDPTTKAAAPSSSGKDIVLQFFDKTICKYVTELKDGTRKVHHVFKGENGFLKCKVFGKLKELDVPNIMLGTETR</sequence>
<feature type="compositionally biased region" description="Polar residues" evidence="1">
    <location>
        <begin position="60"/>
        <end position="80"/>
    </location>
</feature>
<accession>A0A812Y9H5</accession>
<keyword evidence="3" id="KW-1185">Reference proteome</keyword>
<reference evidence="2" key="1">
    <citation type="submission" date="2021-02" db="EMBL/GenBank/DDBJ databases">
        <authorList>
            <person name="Dougan E. K."/>
            <person name="Rhodes N."/>
            <person name="Thang M."/>
            <person name="Chan C."/>
        </authorList>
    </citation>
    <scope>NUCLEOTIDE SEQUENCE</scope>
</reference>
<dbReference type="EMBL" id="CAJNJA010040455">
    <property type="protein sequence ID" value="CAE7766140.1"/>
    <property type="molecule type" value="Genomic_DNA"/>
</dbReference>
<proteinExistence type="predicted"/>